<evidence type="ECO:0000256" key="2">
    <source>
        <dbReference type="ARBA" id="ARBA00022692"/>
    </source>
</evidence>
<dbReference type="GO" id="GO:0012505">
    <property type="term" value="C:endomembrane system"/>
    <property type="evidence" value="ECO:0007669"/>
    <property type="project" value="UniProtKB-SubCell"/>
</dbReference>
<dbReference type="GO" id="GO:0005886">
    <property type="term" value="C:plasma membrane"/>
    <property type="evidence" value="ECO:0007669"/>
    <property type="project" value="UniProtKB-SubCell"/>
</dbReference>
<dbReference type="GO" id="GO:0008137">
    <property type="term" value="F:NADH dehydrogenase (ubiquinone) activity"/>
    <property type="evidence" value="ECO:0007669"/>
    <property type="project" value="InterPro"/>
</dbReference>
<reference evidence="8 9" key="1">
    <citation type="submission" date="2019-06" db="EMBL/GenBank/DDBJ databases">
        <title>Metagenome assembled Genome of Spiribacter salinus SL48-SHIP from the microbial mat of Salt Lake 48 (Novosibirsk region, Russia).</title>
        <authorList>
            <person name="Shipova A."/>
            <person name="Rozanov A.S."/>
            <person name="Bryanskaya A.V."/>
            <person name="Peltek S.E."/>
        </authorList>
    </citation>
    <scope>NUCLEOTIDE SEQUENCE [LARGE SCALE GENOMIC DNA]</scope>
    <source>
        <strain evidence="8">SL48-SHIP-2</strain>
    </source>
</reference>
<comment type="similarity">
    <text evidence="5">Belongs to the complex I subunit 2 family.</text>
</comment>
<feature type="transmembrane region" description="Helical" evidence="5">
    <location>
        <begin position="161"/>
        <end position="185"/>
    </location>
</feature>
<evidence type="ECO:0000256" key="3">
    <source>
        <dbReference type="ARBA" id="ARBA00022989"/>
    </source>
</evidence>
<dbReference type="GO" id="GO:0048038">
    <property type="term" value="F:quinone binding"/>
    <property type="evidence" value="ECO:0007669"/>
    <property type="project" value="UniProtKB-KW"/>
</dbReference>
<keyword evidence="5" id="KW-1278">Translocase</keyword>
<dbReference type="GO" id="GO:0042773">
    <property type="term" value="P:ATP synthesis coupled electron transport"/>
    <property type="evidence" value="ECO:0007669"/>
    <property type="project" value="InterPro"/>
</dbReference>
<keyword evidence="5" id="KW-1003">Cell membrane</keyword>
<dbReference type="PRINTS" id="PR01434">
    <property type="entry name" value="NADHDHGNASE5"/>
</dbReference>
<keyword evidence="5" id="KW-0874">Quinone</keyword>
<evidence type="ECO:0000313" key="8">
    <source>
        <dbReference type="EMBL" id="TQE99980.1"/>
    </source>
</evidence>
<feature type="transmembrane region" description="Helical" evidence="5">
    <location>
        <begin position="130"/>
        <end position="149"/>
    </location>
</feature>
<feature type="transmembrane region" description="Helical" evidence="5">
    <location>
        <begin position="104"/>
        <end position="124"/>
    </location>
</feature>
<dbReference type="Proteomes" id="UP000315400">
    <property type="component" value="Unassembled WGS sequence"/>
</dbReference>
<evidence type="ECO:0000259" key="7">
    <source>
        <dbReference type="Pfam" id="PF00361"/>
    </source>
</evidence>
<protein>
    <recommendedName>
        <fullName evidence="5">NADH-quinone oxidoreductase subunit N</fullName>
        <ecNumber evidence="5">7.1.1.-</ecNumber>
    </recommendedName>
    <alternativeName>
        <fullName evidence="5">NADH dehydrogenase I subunit N</fullName>
    </alternativeName>
    <alternativeName>
        <fullName evidence="5">NDH-1 subunit N</fullName>
    </alternativeName>
</protein>
<dbReference type="GO" id="GO:0050136">
    <property type="term" value="F:NADH dehydrogenase (quinone) (non-electrogenic) activity"/>
    <property type="evidence" value="ECO:0007669"/>
    <property type="project" value="UniProtKB-UniRule"/>
</dbReference>
<comment type="catalytic activity">
    <reaction evidence="5">
        <text>a quinone + NADH + 5 H(+)(in) = a quinol + NAD(+) + 4 H(+)(out)</text>
        <dbReference type="Rhea" id="RHEA:57888"/>
        <dbReference type="ChEBI" id="CHEBI:15378"/>
        <dbReference type="ChEBI" id="CHEBI:24646"/>
        <dbReference type="ChEBI" id="CHEBI:57540"/>
        <dbReference type="ChEBI" id="CHEBI:57945"/>
        <dbReference type="ChEBI" id="CHEBI:132124"/>
    </reaction>
</comment>
<feature type="transmembrane region" description="Helical" evidence="5">
    <location>
        <begin position="241"/>
        <end position="262"/>
    </location>
</feature>
<keyword evidence="5" id="KW-0520">NAD</keyword>
<evidence type="ECO:0000313" key="9">
    <source>
        <dbReference type="Proteomes" id="UP000315400"/>
    </source>
</evidence>
<feature type="transmembrane region" description="Helical" evidence="5">
    <location>
        <begin position="300"/>
        <end position="318"/>
    </location>
</feature>
<feature type="transmembrane region" description="Helical" evidence="5">
    <location>
        <begin position="370"/>
        <end position="393"/>
    </location>
</feature>
<dbReference type="EC" id="7.1.1.-" evidence="5"/>
<accession>A0A540VT95</accession>
<dbReference type="HAMAP" id="MF_00445">
    <property type="entry name" value="NDH1_NuoN_1"/>
    <property type="match status" value="1"/>
</dbReference>
<keyword evidence="2 5" id="KW-0812">Transmembrane</keyword>
<name>A0A540VT95_9GAMM</name>
<comment type="subcellular location">
    <subcellularLocation>
        <location evidence="5">Cell membrane</location>
        <topology evidence="5">Multi-pass membrane protein</topology>
    </subcellularLocation>
    <subcellularLocation>
        <location evidence="1">Endomembrane system</location>
        <topology evidence="1">Multi-pass membrane protein</topology>
    </subcellularLocation>
    <subcellularLocation>
        <location evidence="6">Membrane</location>
        <topology evidence="6">Multi-pass membrane protein</topology>
    </subcellularLocation>
</comment>
<feature type="transmembrane region" description="Helical" evidence="5">
    <location>
        <begin position="405"/>
        <end position="425"/>
    </location>
</feature>
<comment type="function">
    <text evidence="5">NDH-1 shuttles electrons from NADH, via FMN and iron-sulfur (Fe-S) centers, to quinones in the respiratory chain. The immediate electron acceptor for the enzyme in this species is believed to be ubiquinone. Couples the redox reaction to proton translocation (for every two electrons transferred, four hydrogen ions are translocated across the cytoplasmic membrane), and thus conserves the redox energy in a proton gradient.</text>
</comment>
<proteinExistence type="inferred from homology"/>
<feature type="transmembrane region" description="Helical" evidence="5">
    <location>
        <begin position="205"/>
        <end position="229"/>
    </location>
</feature>
<sequence length="479" mass="51142">MTFEMPQFALAAPEIWLGIMICVVLVADLFDRSQESQLAFFLTQLTLVVMIWLAFATHWGSGSEITFNGMYVSDGLAAILKGAVAGLTAITVGYSRDYLRQRGLLTGEFFLLTLIATLGMSVMASASSMLVLYIGLELLSLSLYAMVAFDRDSRDGSEAAMKYFVLGALASGMLLYGMSMIYGAAGSLLIGDIAAAAAAGENQLLMAFGMTFAFVGVAFKFGAAPFHMWIPDVYQGAPTAVTAFLGSAPKVAALALFLRLLAEGLGDLHAQWQTMAMILAVASLVIGNLFALVQTNLKRMLAYSTVSHIGFLFLGLIAGTDEGFAAALFYAISYGIMAAGAFGMIILLSRQGFEAEMIDDMRGLNDRHSGFALVMLLLMFSMTGIPGTVGFYAKWLVLQALIASGHIWLAILAVVFAVIGAFYYLRVLKAVYFDRVESPEPLTAPTGQRVVIAANGGLVLLLGLFPDLLISACRAAFGL</sequence>
<feature type="domain" description="NADH:quinone oxidoreductase/Mrp antiporter transmembrane" evidence="7">
    <location>
        <begin position="126"/>
        <end position="419"/>
    </location>
</feature>
<evidence type="ECO:0000256" key="4">
    <source>
        <dbReference type="ARBA" id="ARBA00023136"/>
    </source>
</evidence>
<dbReference type="AlphaFoldDB" id="A0A540VT95"/>
<dbReference type="NCBIfam" id="TIGR01770">
    <property type="entry name" value="NDH_I_N"/>
    <property type="match status" value="1"/>
</dbReference>
<keyword evidence="3 5" id="KW-1133">Transmembrane helix</keyword>
<dbReference type="InterPro" id="IPR010096">
    <property type="entry name" value="NADH-Q_OxRdtase_suN/2"/>
</dbReference>
<feature type="transmembrane region" description="Helical" evidence="5">
    <location>
        <begin position="71"/>
        <end position="92"/>
    </location>
</feature>
<evidence type="ECO:0000256" key="6">
    <source>
        <dbReference type="RuleBase" id="RU000320"/>
    </source>
</evidence>
<feature type="transmembrane region" description="Helical" evidence="5">
    <location>
        <begin position="38"/>
        <end position="59"/>
    </location>
</feature>
<comment type="subunit">
    <text evidence="5">NDH-1 is composed of 14 different subunits. Subunits NuoA, H, J, K, L, M, N constitute the membrane sector of the complex.</text>
</comment>
<evidence type="ECO:0000256" key="1">
    <source>
        <dbReference type="ARBA" id="ARBA00004127"/>
    </source>
</evidence>
<organism evidence="8 9">
    <name type="scientific">Spiribacter salinus</name>
    <dbReference type="NCBI Taxonomy" id="1335746"/>
    <lineage>
        <taxon>Bacteria</taxon>
        <taxon>Pseudomonadati</taxon>
        <taxon>Pseudomonadota</taxon>
        <taxon>Gammaproteobacteria</taxon>
        <taxon>Chromatiales</taxon>
        <taxon>Ectothiorhodospiraceae</taxon>
        <taxon>Spiribacter</taxon>
    </lineage>
</organism>
<dbReference type="STRING" id="1260251.SPISAL_03160"/>
<evidence type="ECO:0000256" key="5">
    <source>
        <dbReference type="HAMAP-Rule" id="MF_00445"/>
    </source>
</evidence>
<feature type="transmembrane region" description="Helical" evidence="5">
    <location>
        <begin position="274"/>
        <end position="293"/>
    </location>
</feature>
<gene>
    <name evidence="5 8" type="primary">nuoN</name>
    <name evidence="8" type="ORF">FKY71_05740</name>
</gene>
<keyword evidence="4 5" id="KW-0472">Membrane</keyword>
<feature type="transmembrane region" description="Helical" evidence="5">
    <location>
        <begin position="6"/>
        <end position="26"/>
    </location>
</feature>
<dbReference type="InterPro" id="IPR001750">
    <property type="entry name" value="ND/Mrp_TM"/>
</dbReference>
<keyword evidence="5" id="KW-0830">Ubiquinone</keyword>
<dbReference type="NCBIfam" id="NF004442">
    <property type="entry name" value="PRK05777.1-5"/>
    <property type="match status" value="1"/>
</dbReference>
<keyword evidence="8" id="KW-0560">Oxidoreductase</keyword>
<dbReference type="EMBL" id="VIFK01000029">
    <property type="protein sequence ID" value="TQE99980.1"/>
    <property type="molecule type" value="Genomic_DNA"/>
</dbReference>
<dbReference type="Pfam" id="PF00361">
    <property type="entry name" value="Proton_antipo_M"/>
    <property type="match status" value="1"/>
</dbReference>
<keyword evidence="5" id="KW-0813">Transport</keyword>
<comment type="caution">
    <text evidence="8">The sequence shown here is derived from an EMBL/GenBank/DDBJ whole genome shotgun (WGS) entry which is preliminary data.</text>
</comment>
<dbReference type="PANTHER" id="PTHR22773">
    <property type="entry name" value="NADH DEHYDROGENASE"/>
    <property type="match status" value="1"/>
</dbReference>
<feature type="transmembrane region" description="Helical" evidence="5">
    <location>
        <begin position="324"/>
        <end position="349"/>
    </location>
</feature>